<organism evidence="3 4">
    <name type="scientific">Volvox africanus</name>
    <dbReference type="NCBI Taxonomy" id="51714"/>
    <lineage>
        <taxon>Eukaryota</taxon>
        <taxon>Viridiplantae</taxon>
        <taxon>Chlorophyta</taxon>
        <taxon>core chlorophytes</taxon>
        <taxon>Chlorophyceae</taxon>
        <taxon>CS clade</taxon>
        <taxon>Chlamydomonadales</taxon>
        <taxon>Volvocaceae</taxon>
        <taxon>Volvox</taxon>
    </lineage>
</organism>
<accession>A0ABQ5RSD0</accession>
<dbReference type="PANTHER" id="PTHR31793">
    <property type="entry name" value="4-HYDROXYBENZOYL-COA THIOESTERASE FAMILY MEMBER"/>
    <property type="match status" value="1"/>
</dbReference>
<evidence type="ECO:0000313" key="4">
    <source>
        <dbReference type="Proteomes" id="UP001165090"/>
    </source>
</evidence>
<evidence type="ECO:0000256" key="2">
    <source>
        <dbReference type="ARBA" id="ARBA00022801"/>
    </source>
</evidence>
<dbReference type="Pfam" id="PF13279">
    <property type="entry name" value="4HBT_2"/>
    <property type="match status" value="1"/>
</dbReference>
<reference evidence="3 4" key="1">
    <citation type="journal article" date="2023" name="IScience">
        <title>Expanded male sex-determining region conserved during the evolution of homothallism in the green alga Volvox.</title>
        <authorList>
            <person name="Yamamoto K."/>
            <person name="Matsuzaki R."/>
            <person name="Mahakham W."/>
            <person name="Heman W."/>
            <person name="Sekimoto H."/>
            <person name="Kawachi M."/>
            <person name="Minakuchi Y."/>
            <person name="Toyoda A."/>
            <person name="Nozaki H."/>
        </authorList>
    </citation>
    <scope>NUCLEOTIDE SEQUENCE [LARGE SCALE GENOMIC DNA]</scope>
    <source>
        <strain evidence="3 4">NIES-4468</strain>
    </source>
</reference>
<proteinExistence type="inferred from homology"/>
<keyword evidence="4" id="KW-1185">Reference proteome</keyword>
<feature type="non-terminal residue" evidence="3">
    <location>
        <position position="1"/>
    </location>
</feature>
<evidence type="ECO:0008006" key="5">
    <source>
        <dbReference type="Google" id="ProtNLM"/>
    </source>
</evidence>
<protein>
    <recommendedName>
        <fullName evidence="5">Thioesterase domain-containing protein</fullName>
    </recommendedName>
</protein>
<evidence type="ECO:0000256" key="1">
    <source>
        <dbReference type="ARBA" id="ARBA00005953"/>
    </source>
</evidence>
<dbReference type="InterPro" id="IPR050563">
    <property type="entry name" value="4-hydroxybenzoyl-CoA_TE"/>
</dbReference>
<comment type="caution">
    <text evidence="3">The sequence shown here is derived from an EMBL/GenBank/DDBJ whole genome shotgun (WGS) entry which is preliminary data.</text>
</comment>
<dbReference type="Gene3D" id="3.10.129.10">
    <property type="entry name" value="Hotdog Thioesterase"/>
    <property type="match status" value="1"/>
</dbReference>
<dbReference type="SUPFAM" id="SSF54637">
    <property type="entry name" value="Thioesterase/thiol ester dehydrase-isomerase"/>
    <property type="match status" value="1"/>
</dbReference>
<keyword evidence="2" id="KW-0378">Hydrolase</keyword>
<dbReference type="EMBL" id="BSDZ01000005">
    <property type="protein sequence ID" value="GLI60218.1"/>
    <property type="molecule type" value="Genomic_DNA"/>
</dbReference>
<name>A0ABQ5RSD0_9CHLO</name>
<dbReference type="InterPro" id="IPR029069">
    <property type="entry name" value="HotDog_dom_sf"/>
</dbReference>
<dbReference type="PANTHER" id="PTHR31793:SF27">
    <property type="entry name" value="NOVEL THIOESTERASE SUPERFAMILY DOMAIN AND SAPOSIN A-TYPE DOMAIN CONTAINING PROTEIN (0610012H03RIK)"/>
    <property type="match status" value="1"/>
</dbReference>
<gene>
    <name evidence="3" type="ORF">VaNZ11_002300</name>
</gene>
<dbReference type="Proteomes" id="UP001165090">
    <property type="component" value="Unassembled WGS sequence"/>
</dbReference>
<comment type="similarity">
    <text evidence="1">Belongs to the 4-hydroxybenzoyl-CoA thioesterase family.</text>
</comment>
<dbReference type="CDD" id="cd00586">
    <property type="entry name" value="4HBT"/>
    <property type="match status" value="1"/>
</dbReference>
<evidence type="ECO:0000313" key="3">
    <source>
        <dbReference type="EMBL" id="GLI60218.1"/>
    </source>
</evidence>
<sequence length="298" mass="31665">RQMVTVGLSPSESHCAVAEALLAAAARDHAVAVATGVSATSRVSRWPSAVAGDKNSSSSLLSAAVAPFQARFPNSTIFSRWAVRFGATIVAIAAARSAATGAATGPVVAASADSLGDVAANGPEVAVADLAQMFPKGEYSVEMQVRDYELDQFNVVNNAVYSSFFQHGRHEAFAALGHDVDEYGRRGTPLALSQLNITFRAPLRSRDVFRVTVSVQRVSGARVVFYQRILKCMRRPRATVGGPAAGGGQEDEKEQTVEEELVAEAEAVVVFLDSNYRPARVPKDAASMLQVLADLRKE</sequence>